<dbReference type="AlphaFoldDB" id="A0AAD2FFB6"/>
<feature type="compositionally biased region" description="Basic and acidic residues" evidence="1">
    <location>
        <begin position="300"/>
        <end position="311"/>
    </location>
</feature>
<reference evidence="2" key="1">
    <citation type="submission" date="2023-08" db="EMBL/GenBank/DDBJ databases">
        <authorList>
            <person name="Audoor S."/>
            <person name="Bilcke G."/>
        </authorList>
    </citation>
    <scope>NUCLEOTIDE SEQUENCE</scope>
</reference>
<accession>A0AAD2FFB6</accession>
<evidence type="ECO:0000256" key="1">
    <source>
        <dbReference type="SAM" id="MobiDB-lite"/>
    </source>
</evidence>
<comment type="caution">
    <text evidence="2">The sequence shown here is derived from an EMBL/GenBank/DDBJ whole genome shotgun (WGS) entry which is preliminary data.</text>
</comment>
<gene>
    <name evidence="2" type="ORF">CYCCA115_LOCUS3950</name>
</gene>
<feature type="compositionally biased region" description="Low complexity" evidence="1">
    <location>
        <begin position="512"/>
        <end position="528"/>
    </location>
</feature>
<feature type="compositionally biased region" description="Low complexity" evidence="1">
    <location>
        <begin position="344"/>
        <end position="353"/>
    </location>
</feature>
<keyword evidence="3" id="KW-1185">Reference proteome</keyword>
<feature type="region of interest" description="Disordered" evidence="1">
    <location>
        <begin position="261"/>
        <end position="373"/>
    </location>
</feature>
<feature type="compositionally biased region" description="Acidic residues" evidence="1">
    <location>
        <begin position="264"/>
        <end position="279"/>
    </location>
</feature>
<feature type="region of interest" description="Disordered" evidence="1">
    <location>
        <begin position="136"/>
        <end position="192"/>
    </location>
</feature>
<dbReference type="Proteomes" id="UP001295423">
    <property type="component" value="Unassembled WGS sequence"/>
</dbReference>
<protein>
    <submittedName>
        <fullName evidence="2">Uncharacterized protein</fullName>
    </submittedName>
</protein>
<feature type="compositionally biased region" description="Basic residues" evidence="1">
    <location>
        <begin position="141"/>
        <end position="158"/>
    </location>
</feature>
<name>A0AAD2FFB6_9STRA</name>
<organism evidence="2 3">
    <name type="scientific">Cylindrotheca closterium</name>
    <dbReference type="NCBI Taxonomy" id="2856"/>
    <lineage>
        <taxon>Eukaryota</taxon>
        <taxon>Sar</taxon>
        <taxon>Stramenopiles</taxon>
        <taxon>Ochrophyta</taxon>
        <taxon>Bacillariophyta</taxon>
        <taxon>Bacillariophyceae</taxon>
        <taxon>Bacillariophycidae</taxon>
        <taxon>Bacillariales</taxon>
        <taxon>Bacillariaceae</taxon>
        <taxon>Cylindrotheca</taxon>
    </lineage>
</organism>
<sequence length="542" mass="60600">MDHQVAYEYSGAIPLDEQDLSISDMKSVDYFSIDLNNHDDMSTCSSLSLPSIIDGKRIFMRRKMADDGDDENDRLSYDDEWIALKPEYIAPSTHFQPIYSSDDEDELSFVTFEEESYYSNTEHSKVNCSDHVHTMNEASAPHRRRISDHSASLHRKRLQAGSNSNHSASRRSRRSLKNFSDHSVSKRRSHRVSLLQEQMNILACKSADTPQDEENDAFSFKSLDFGTRPSFGPSAEALLKQRQAGSMRNLSGASDHAIAQNYRDDDDDVEDDVTSEDESLSMNASDDFSFYEEETLEGSVDSHVHQPESNEIKSCSTNNVHKPPILSPGISGYTAKTTFDSDSESSCTHSVSESVEEDLSSPNHNVGAPKATPDMVAMTPKVDLTRKAWAKRQRNDVTSKLQQLKKQMNSVYGAPLGSMSSIPTAPMTSSGTIPLFDDSCNFDEEVTQQQRHQQCPSSMFDSSARSSNSFFNASMRSTGSLLEKRQATENKRRQLRLAFSALSSPTKRQPRPRSLSPSSHHSKSNSNSCRMHLRNSLQAPVL</sequence>
<dbReference type="EMBL" id="CAKOGP040000347">
    <property type="protein sequence ID" value="CAJ1934609.1"/>
    <property type="molecule type" value="Genomic_DNA"/>
</dbReference>
<evidence type="ECO:0000313" key="2">
    <source>
        <dbReference type="EMBL" id="CAJ1934609.1"/>
    </source>
</evidence>
<evidence type="ECO:0000313" key="3">
    <source>
        <dbReference type="Proteomes" id="UP001295423"/>
    </source>
</evidence>
<feature type="region of interest" description="Disordered" evidence="1">
    <location>
        <begin position="498"/>
        <end position="542"/>
    </location>
</feature>
<proteinExistence type="predicted"/>